<dbReference type="RefSeq" id="WP_377183852.1">
    <property type="nucleotide sequence ID" value="NZ_JBHUPD010000001.1"/>
</dbReference>
<evidence type="ECO:0000313" key="8">
    <source>
        <dbReference type="EMBL" id="MFD2872326.1"/>
    </source>
</evidence>
<evidence type="ECO:0000256" key="3">
    <source>
        <dbReference type="ARBA" id="ARBA00022729"/>
    </source>
</evidence>
<evidence type="ECO:0000313" key="9">
    <source>
        <dbReference type="Proteomes" id="UP001597557"/>
    </source>
</evidence>
<reference evidence="9" key="1">
    <citation type="journal article" date="2019" name="Int. J. Syst. Evol. Microbiol.">
        <title>The Global Catalogue of Microorganisms (GCM) 10K type strain sequencing project: providing services to taxonomists for standard genome sequencing and annotation.</title>
        <authorList>
            <consortium name="The Broad Institute Genomics Platform"/>
            <consortium name="The Broad Institute Genome Sequencing Center for Infectious Disease"/>
            <person name="Wu L."/>
            <person name="Ma J."/>
        </authorList>
    </citation>
    <scope>NUCLEOTIDE SEQUENCE [LARGE SCALE GENOMIC DNA]</scope>
    <source>
        <strain evidence="9">KCTC 22437</strain>
    </source>
</reference>
<accession>A0ABW5YC00</accession>
<evidence type="ECO:0000259" key="6">
    <source>
        <dbReference type="Pfam" id="PF07980"/>
    </source>
</evidence>
<keyword evidence="4" id="KW-0472">Membrane</keyword>
<evidence type="ECO:0000259" key="7">
    <source>
        <dbReference type="Pfam" id="PF14322"/>
    </source>
</evidence>
<comment type="caution">
    <text evidence="8">The sequence shown here is derived from an EMBL/GenBank/DDBJ whole genome shotgun (WGS) entry which is preliminary data.</text>
</comment>
<feature type="domain" description="SusD-like N-terminal" evidence="7">
    <location>
        <begin position="101"/>
        <end position="231"/>
    </location>
</feature>
<dbReference type="InterPro" id="IPR011990">
    <property type="entry name" value="TPR-like_helical_dom_sf"/>
</dbReference>
<keyword evidence="5" id="KW-0998">Cell outer membrane</keyword>
<gene>
    <name evidence="8" type="ORF">ACFS5N_07610</name>
</gene>
<evidence type="ECO:0000256" key="1">
    <source>
        <dbReference type="ARBA" id="ARBA00004442"/>
    </source>
</evidence>
<dbReference type="PROSITE" id="PS51257">
    <property type="entry name" value="PROKAR_LIPOPROTEIN"/>
    <property type="match status" value="1"/>
</dbReference>
<dbReference type="Pfam" id="PF07980">
    <property type="entry name" value="SusD_RagB"/>
    <property type="match status" value="1"/>
</dbReference>
<comment type="similarity">
    <text evidence="2">Belongs to the SusD family.</text>
</comment>
<dbReference type="EMBL" id="JBHUPD010000001">
    <property type="protein sequence ID" value="MFD2872326.1"/>
    <property type="molecule type" value="Genomic_DNA"/>
</dbReference>
<feature type="domain" description="RagB/SusD" evidence="6">
    <location>
        <begin position="317"/>
        <end position="464"/>
    </location>
</feature>
<proteinExistence type="inferred from homology"/>
<comment type="subcellular location">
    <subcellularLocation>
        <location evidence="1">Cell outer membrane</location>
    </subcellularLocation>
</comment>
<dbReference type="Gene3D" id="1.25.40.390">
    <property type="match status" value="1"/>
</dbReference>
<evidence type="ECO:0000256" key="5">
    <source>
        <dbReference type="ARBA" id="ARBA00023237"/>
    </source>
</evidence>
<dbReference type="CDD" id="cd08977">
    <property type="entry name" value="SusD"/>
    <property type="match status" value="1"/>
</dbReference>
<keyword evidence="9" id="KW-1185">Reference proteome</keyword>
<keyword evidence="3" id="KW-0732">Signal</keyword>
<organism evidence="8 9">
    <name type="scientific">Mucilaginibacter ximonensis</name>
    <dbReference type="NCBI Taxonomy" id="538021"/>
    <lineage>
        <taxon>Bacteria</taxon>
        <taxon>Pseudomonadati</taxon>
        <taxon>Bacteroidota</taxon>
        <taxon>Sphingobacteriia</taxon>
        <taxon>Sphingobacteriales</taxon>
        <taxon>Sphingobacteriaceae</taxon>
        <taxon>Mucilaginibacter</taxon>
    </lineage>
</organism>
<evidence type="ECO:0000256" key="2">
    <source>
        <dbReference type="ARBA" id="ARBA00006275"/>
    </source>
</evidence>
<dbReference type="InterPro" id="IPR033985">
    <property type="entry name" value="SusD-like_N"/>
</dbReference>
<dbReference type="Pfam" id="PF14322">
    <property type="entry name" value="SusD-like_3"/>
    <property type="match status" value="1"/>
</dbReference>
<name>A0ABW5YC00_9SPHI</name>
<protein>
    <submittedName>
        <fullName evidence="8">RagB/SusD family nutrient uptake outer membrane protein</fullName>
    </submittedName>
</protein>
<dbReference type="InterPro" id="IPR012944">
    <property type="entry name" value="SusD_RagB_dom"/>
</dbReference>
<sequence length="465" mass="51821">MKPITRLSKTYLTVILMIVVAATSCKKLIQIPTNPTNKLSKDRIFADSANIVAAVAGVYGNFGVTQSNLGFGNGAITIYTGLASDELIVGSETYTAPAFFENTILPDNSIVASMWSDAYKNIYQINICLDGVAKTTAISDKLKRQLIGELKTDRAFYYYFMANIWGGVPIITSTDYKVTQSTPRATLTDVFNFVLTDLKDAQQLLTAAYPSSGRKRPNLYVAEALLSKVYLYLGQYQNAIDAASTVISSPLYRLETLDRVFLSESSEAIWQLPANGANQETPEGASFIPFDATYQPNFVMSPQLLGAFESNDPRLTQWTNANTIGTDTYYYPNKYKNTLPGQTPLEDYMILRLADIYLVRAEAFAELEKYTEAMADLNTVRDRAADRPDLTAASKTQALTLIAHERQVELFCEWGNRWIDLKRTKMIDAVLGPIKSSWVPTDSLFPIPNNERQANPYLNQNPGYR</sequence>
<dbReference type="SUPFAM" id="SSF48452">
    <property type="entry name" value="TPR-like"/>
    <property type="match status" value="1"/>
</dbReference>
<evidence type="ECO:0000256" key="4">
    <source>
        <dbReference type="ARBA" id="ARBA00023136"/>
    </source>
</evidence>
<dbReference type="Proteomes" id="UP001597557">
    <property type="component" value="Unassembled WGS sequence"/>
</dbReference>